<feature type="domain" description="Glucose-1-phosphate adenylyltransferase/Bifunctional protein GlmU-like C-terminal hexapeptide" evidence="1">
    <location>
        <begin position="2"/>
        <end position="47"/>
    </location>
</feature>
<dbReference type="Pfam" id="PF24894">
    <property type="entry name" value="Hexapep_GlmU"/>
    <property type="match status" value="1"/>
</dbReference>
<evidence type="ECO:0000259" key="1">
    <source>
        <dbReference type="Pfam" id="PF24894"/>
    </source>
</evidence>
<proteinExistence type="predicted"/>
<dbReference type="EMBL" id="UFXQ01000001">
    <property type="protein sequence ID" value="STC69542.1"/>
    <property type="molecule type" value="Genomic_DNA"/>
</dbReference>
<reference evidence="2 3" key="1">
    <citation type="submission" date="2018-06" db="EMBL/GenBank/DDBJ databases">
        <authorList>
            <consortium name="Pathogen Informatics"/>
            <person name="Doyle S."/>
        </authorList>
    </citation>
    <scope>NUCLEOTIDE SEQUENCE [LARGE SCALE GENOMIC DNA]</scope>
    <source>
        <strain evidence="2 3">NCTC11862</strain>
    </source>
</reference>
<dbReference type="InterPro" id="IPR011004">
    <property type="entry name" value="Trimer_LpxA-like_sf"/>
</dbReference>
<accession>A0A376CMP8</accession>
<dbReference type="AlphaFoldDB" id="A0A376CMP8"/>
<gene>
    <name evidence="2" type="ORF">NCTC11862_01337</name>
</gene>
<evidence type="ECO:0000313" key="3">
    <source>
        <dbReference type="Proteomes" id="UP000254467"/>
    </source>
</evidence>
<dbReference type="STRING" id="35756.GCA_001044155_00784"/>
<organism evidence="2 3">
    <name type="scientific">Corynebacterium pilosum</name>
    <dbReference type="NCBI Taxonomy" id="35756"/>
    <lineage>
        <taxon>Bacteria</taxon>
        <taxon>Bacillati</taxon>
        <taxon>Actinomycetota</taxon>
        <taxon>Actinomycetes</taxon>
        <taxon>Mycobacteriales</taxon>
        <taxon>Corynebacteriaceae</taxon>
        <taxon>Corynebacterium</taxon>
    </lineage>
</organism>
<protein>
    <submittedName>
        <fullName evidence="2">ADP-glucose pyrophosphorylase</fullName>
    </submittedName>
</protein>
<dbReference type="Gene3D" id="2.160.10.10">
    <property type="entry name" value="Hexapeptide repeat proteins"/>
    <property type="match status" value="1"/>
</dbReference>
<dbReference type="Proteomes" id="UP000254467">
    <property type="component" value="Unassembled WGS sequence"/>
</dbReference>
<dbReference type="SUPFAM" id="SSF51161">
    <property type="entry name" value="Trimeric LpxA-like enzymes"/>
    <property type="match status" value="1"/>
</dbReference>
<name>A0A376CMP8_9CORY</name>
<keyword evidence="3" id="KW-1185">Reference proteome</keyword>
<dbReference type="InterPro" id="IPR056818">
    <property type="entry name" value="GlmU/GlgC-like_hexapep"/>
</dbReference>
<sequence>MEHSVIGPGAVVEPGAEVHRSIINAGVVVPAGAVLHSVIADTGATVAACPLGETKPGPGNITVCSPETTTTP</sequence>
<evidence type="ECO:0000313" key="2">
    <source>
        <dbReference type="EMBL" id="STC69542.1"/>
    </source>
</evidence>